<evidence type="ECO:0000313" key="4">
    <source>
        <dbReference type="Proteomes" id="UP000054698"/>
    </source>
</evidence>
<dbReference type="STRING" id="453.Lfee_0255"/>
<feature type="domain" description="NrS-1 polymerase-like HBD" evidence="1">
    <location>
        <begin position="247"/>
        <end position="300"/>
    </location>
</feature>
<dbReference type="CDD" id="cd01125">
    <property type="entry name" value="RepA_RSF1010_like"/>
    <property type="match status" value="1"/>
</dbReference>
<dbReference type="Proteomes" id="UP000054698">
    <property type="component" value="Unassembled WGS sequence"/>
</dbReference>
<dbReference type="GO" id="GO:0004386">
    <property type="term" value="F:helicase activity"/>
    <property type="evidence" value="ECO:0007669"/>
    <property type="project" value="UniProtKB-KW"/>
</dbReference>
<dbReference type="InterPro" id="IPR054468">
    <property type="entry name" value="NrSPol-like_HBD"/>
</dbReference>
<evidence type="ECO:0000313" key="3">
    <source>
        <dbReference type="EMBL" id="SPX60721.1"/>
    </source>
</evidence>
<dbReference type="OrthoDB" id="9763644at2"/>
<organism evidence="2 4">
    <name type="scientific">Legionella feeleii</name>
    <dbReference type="NCBI Taxonomy" id="453"/>
    <lineage>
        <taxon>Bacteria</taxon>
        <taxon>Pseudomonadati</taxon>
        <taxon>Pseudomonadota</taxon>
        <taxon>Gammaproteobacteria</taxon>
        <taxon>Legionellales</taxon>
        <taxon>Legionellaceae</taxon>
        <taxon>Legionella</taxon>
    </lineage>
</organism>
<dbReference type="EMBL" id="UASS01000011">
    <property type="protein sequence ID" value="SPX60721.1"/>
    <property type="molecule type" value="Genomic_DNA"/>
</dbReference>
<dbReference type="InterPro" id="IPR038724">
    <property type="entry name" value="RepA"/>
</dbReference>
<keyword evidence="4" id="KW-1185">Reference proteome</keyword>
<dbReference type="Gene3D" id="3.40.50.300">
    <property type="entry name" value="P-loop containing nucleotide triphosphate hydrolases"/>
    <property type="match status" value="1"/>
</dbReference>
<dbReference type="Proteomes" id="UP000251942">
    <property type="component" value="Unassembled WGS sequence"/>
</dbReference>
<keyword evidence="3" id="KW-0067">ATP-binding</keyword>
<reference evidence="2 4" key="1">
    <citation type="submission" date="2015-11" db="EMBL/GenBank/DDBJ databases">
        <title>Genomic analysis of 38 Legionella species identifies large and diverse effector repertoires.</title>
        <authorList>
            <person name="Burstein D."/>
            <person name="Amaro F."/>
            <person name="Zusman T."/>
            <person name="Lifshitz Z."/>
            <person name="Cohen O."/>
            <person name="Gilbert J.A."/>
            <person name="Pupko T."/>
            <person name="Shuman H.A."/>
            <person name="Segal G."/>
        </authorList>
    </citation>
    <scope>NUCLEOTIDE SEQUENCE [LARGE SCALE GENOMIC DNA]</scope>
    <source>
        <strain evidence="2 4">WO-44C</strain>
    </source>
</reference>
<accession>A0A0W0U956</accession>
<evidence type="ECO:0000313" key="2">
    <source>
        <dbReference type="EMBL" id="KTD04167.1"/>
    </source>
</evidence>
<protein>
    <submittedName>
        <fullName evidence="3">Replicative DNA helicase</fullName>
    </submittedName>
</protein>
<dbReference type="PATRIC" id="fig|453.4.peg.278"/>
<reference evidence="3 5" key="2">
    <citation type="submission" date="2018-06" db="EMBL/GenBank/DDBJ databases">
        <authorList>
            <consortium name="Pathogen Informatics"/>
            <person name="Doyle S."/>
        </authorList>
    </citation>
    <scope>NUCLEOTIDE SEQUENCE [LARGE SCALE GENOMIC DNA]</scope>
    <source>
        <strain evidence="3 5">NCTC12022</strain>
    </source>
</reference>
<proteinExistence type="predicted"/>
<keyword evidence="3" id="KW-0547">Nucleotide-binding</keyword>
<dbReference type="InterPro" id="IPR027417">
    <property type="entry name" value="P-loop_NTPase"/>
</dbReference>
<name>A0A0W0U956_9GAMM</name>
<dbReference type="EMBL" id="LNYB01000009">
    <property type="protein sequence ID" value="KTD04167.1"/>
    <property type="molecule type" value="Genomic_DNA"/>
</dbReference>
<gene>
    <name evidence="2" type="ORF">Lfee_0255</name>
    <name evidence="3" type="ORF">NCTC12022_01453</name>
</gene>
<evidence type="ECO:0000259" key="1">
    <source>
        <dbReference type="Pfam" id="PF22763"/>
    </source>
</evidence>
<dbReference type="Pfam" id="PF13481">
    <property type="entry name" value="AAA_25"/>
    <property type="match status" value="1"/>
</dbReference>
<dbReference type="SUPFAM" id="SSF52540">
    <property type="entry name" value="P-loop containing nucleoside triphosphate hydrolases"/>
    <property type="match status" value="1"/>
</dbReference>
<evidence type="ECO:0000313" key="5">
    <source>
        <dbReference type="Proteomes" id="UP000251942"/>
    </source>
</evidence>
<sequence>MDTLPTAYNALMQYPQFIVCRYVPKGNKYDKIPIHAGTLSPCNAHNPVNWMTAEEALLKASLLGPEYGIGFVFTKDDPFWFVDIDDCLVDGAWNALAIEICNELKGALVEISHSGKGLHIIGTGKAPAHSCRNDKLKLEFYTQDRFVALTAIGVSGDSGVNLEHCIHLITNRLKAPVIINQNWTNESETTWSGPLDDDVLLEKALKSQSSATIFGSKISFKELFNADTDALVKMFPDPGRAIGYDESRADASLAQHLAFWVGNNCERIERIMSRSRLFREKWKREDYLQRTILFACANQKVFLQDTKSNIVNSGELSQFSQSVMPSKFAVISAVEFASIKTPPWIIKGALPLAELAMVFGASGSGKSFLVLDLAFSICRGVKWCGHKVRQGRVVYVAAEGSGGLSKRLVAYASHHKIDLSSLPLDIITGVPNFLGQGDPIELGRAIGKATLIVLDTLACIAAGGDENSSSDMGSVLTQCKLLHASTGALIMLVHHMGKDSKRGARGWSGLRAAVDAEMEVTRSPNGFQMRITKLKDGEDGKAYDFRLLPIELGMDEDGELQNSCVVEHIGFQNQPVKALTGLWEQHMMTVIEKLANDGKVAEKDVVEYVIGMMPQPEGKQRDQRKTTVTRTKNNLEKKGYFSVRDGVIFTSVNAHAATIFGGVAHTSTMLHASSP</sequence>
<dbReference type="Pfam" id="PF22763">
    <property type="entry name" value="NrS1-1_pol-like_HBD"/>
    <property type="match status" value="1"/>
</dbReference>
<dbReference type="AlphaFoldDB" id="A0A0W0U956"/>
<keyword evidence="3" id="KW-0378">Hydrolase</keyword>
<keyword evidence="3" id="KW-0347">Helicase</keyword>